<dbReference type="AlphaFoldDB" id="A0A928VZB1"/>
<protein>
    <submittedName>
        <fullName evidence="10">Type II secretion system F family protein</fullName>
    </submittedName>
</protein>
<evidence type="ECO:0000256" key="6">
    <source>
        <dbReference type="ARBA" id="ARBA00022989"/>
    </source>
</evidence>
<dbReference type="InterPro" id="IPR003004">
    <property type="entry name" value="GspF/PilC"/>
</dbReference>
<dbReference type="GO" id="GO:0005886">
    <property type="term" value="C:plasma membrane"/>
    <property type="evidence" value="ECO:0007669"/>
    <property type="project" value="UniProtKB-SubCell"/>
</dbReference>
<keyword evidence="7 8" id="KW-0472">Membrane</keyword>
<dbReference type="RefSeq" id="WP_264321181.1">
    <property type="nucleotide sequence ID" value="NZ_JADEXN010000134.1"/>
</dbReference>
<name>A0A928VZB1_9CYAN</name>
<dbReference type="PANTHER" id="PTHR30012">
    <property type="entry name" value="GENERAL SECRETION PATHWAY PROTEIN"/>
    <property type="match status" value="1"/>
</dbReference>
<comment type="similarity">
    <text evidence="2">Belongs to the GSP F family.</text>
</comment>
<dbReference type="Proteomes" id="UP000621799">
    <property type="component" value="Unassembled WGS sequence"/>
</dbReference>
<organism evidence="10 11">
    <name type="scientific">Zarconia navalis LEGE 11467</name>
    <dbReference type="NCBI Taxonomy" id="1828826"/>
    <lineage>
        <taxon>Bacteria</taxon>
        <taxon>Bacillati</taxon>
        <taxon>Cyanobacteriota</taxon>
        <taxon>Cyanophyceae</taxon>
        <taxon>Oscillatoriophycideae</taxon>
        <taxon>Oscillatoriales</taxon>
        <taxon>Oscillatoriales incertae sedis</taxon>
        <taxon>Zarconia</taxon>
        <taxon>Zarconia navalis</taxon>
    </lineage>
</organism>
<evidence type="ECO:0000313" key="10">
    <source>
        <dbReference type="EMBL" id="MBE9040948.1"/>
    </source>
</evidence>
<evidence type="ECO:0000256" key="3">
    <source>
        <dbReference type="ARBA" id="ARBA00022475"/>
    </source>
</evidence>
<feature type="transmembrane region" description="Helical" evidence="8">
    <location>
        <begin position="143"/>
        <end position="162"/>
    </location>
</feature>
<feature type="domain" description="Type II secretion system protein GspF" evidence="9">
    <location>
        <begin position="37"/>
        <end position="160"/>
    </location>
</feature>
<evidence type="ECO:0000256" key="1">
    <source>
        <dbReference type="ARBA" id="ARBA00004429"/>
    </source>
</evidence>
<evidence type="ECO:0000256" key="2">
    <source>
        <dbReference type="ARBA" id="ARBA00005745"/>
    </source>
</evidence>
<feature type="transmembrane region" description="Helical" evidence="8">
    <location>
        <begin position="207"/>
        <end position="225"/>
    </location>
</feature>
<proteinExistence type="inferred from homology"/>
<comment type="subcellular location">
    <subcellularLocation>
        <location evidence="1">Cell inner membrane</location>
        <topology evidence="1">Multi-pass membrane protein</topology>
    </subcellularLocation>
</comment>
<keyword evidence="3" id="KW-1003">Cell membrane</keyword>
<keyword evidence="5 8" id="KW-0812">Transmembrane</keyword>
<evidence type="ECO:0000259" key="9">
    <source>
        <dbReference type="Pfam" id="PF00482"/>
    </source>
</evidence>
<keyword evidence="11" id="KW-1185">Reference proteome</keyword>
<dbReference type="Pfam" id="PF00482">
    <property type="entry name" value="T2SSF"/>
    <property type="match status" value="2"/>
</dbReference>
<keyword evidence="6 8" id="KW-1133">Transmembrane helix</keyword>
<dbReference type="PANTHER" id="PTHR30012:SF0">
    <property type="entry name" value="TYPE II SECRETION SYSTEM PROTEIN F-RELATED"/>
    <property type="match status" value="1"/>
</dbReference>
<gene>
    <name evidence="10" type="ORF">IQ235_09165</name>
</gene>
<dbReference type="InterPro" id="IPR042094">
    <property type="entry name" value="T2SS_GspF_sf"/>
</dbReference>
<reference evidence="10" key="1">
    <citation type="submission" date="2020-10" db="EMBL/GenBank/DDBJ databases">
        <authorList>
            <person name="Castelo-Branco R."/>
            <person name="Eusebio N."/>
            <person name="Adriana R."/>
            <person name="Vieira A."/>
            <person name="Brugerolle De Fraissinette N."/>
            <person name="Rezende De Castro R."/>
            <person name="Schneider M.P."/>
            <person name="Vasconcelos V."/>
            <person name="Leao P.N."/>
        </authorList>
    </citation>
    <scope>NUCLEOTIDE SEQUENCE</scope>
    <source>
        <strain evidence="10">LEGE 11467</strain>
    </source>
</reference>
<dbReference type="InterPro" id="IPR018076">
    <property type="entry name" value="T2SS_GspF_dom"/>
</dbReference>
<keyword evidence="4" id="KW-0997">Cell inner membrane</keyword>
<feature type="domain" description="Type II secretion system protein GspF" evidence="9">
    <location>
        <begin position="260"/>
        <end position="382"/>
    </location>
</feature>
<evidence type="ECO:0000256" key="8">
    <source>
        <dbReference type="SAM" id="Phobius"/>
    </source>
</evidence>
<dbReference type="Gene3D" id="1.20.81.30">
    <property type="entry name" value="Type II secretion system (T2SS), domain F"/>
    <property type="match status" value="2"/>
</dbReference>
<dbReference type="FunFam" id="1.20.81.30:FF:000001">
    <property type="entry name" value="Type II secretion system protein F"/>
    <property type="match status" value="2"/>
</dbReference>
<dbReference type="EMBL" id="JADEXN010000134">
    <property type="protein sequence ID" value="MBE9040948.1"/>
    <property type="molecule type" value="Genomic_DNA"/>
</dbReference>
<comment type="caution">
    <text evidence="10">The sequence shown here is derived from an EMBL/GenBank/DDBJ whole genome shotgun (WGS) entry which is preliminary data.</text>
</comment>
<evidence type="ECO:0000256" key="4">
    <source>
        <dbReference type="ARBA" id="ARBA00022519"/>
    </source>
</evidence>
<feature type="transmembrane region" description="Helical" evidence="8">
    <location>
        <begin position="363"/>
        <end position="385"/>
    </location>
</feature>
<evidence type="ECO:0000256" key="7">
    <source>
        <dbReference type="ARBA" id="ARBA00023136"/>
    </source>
</evidence>
<evidence type="ECO:0000313" key="11">
    <source>
        <dbReference type="Proteomes" id="UP000621799"/>
    </source>
</evidence>
<accession>A0A928VZB1</accession>
<sequence>MANAASKKESKGFDLSNIEETIQVAISSVTVKDKAIFSRQFAAMFNAGVGMLRCLSVLNEQCSNARLRKALTEIRGEVEEGGGLANAMTKHPKCFDKLYVSMVAAGEVGGVLDEVLNRLAMLLEKMAKIQNELKSAMAYPQTVGFIAVVIFVGMTVFLLPIFADIFKQLGAELPVFTQMMMNISYILRGPFLPTPDENPELSGLETRNYYIVMLIGAVIGLAFAIKQYYQTPAGRFQIDAMLLKAPIFGDLIEKSAVASFCNVFGTLTRSGVPILNAMEIVRDTAGNEVIADAIEYARDQIQTGGSISEAFREKGVMPALAVQMMSIGEETGELDQMLIKVGQFYEDEVEQAIKALTSMLEPLMIVVIGGMVGSILLSMYLPMFAVMDQIS</sequence>
<evidence type="ECO:0000256" key="5">
    <source>
        <dbReference type="ARBA" id="ARBA00022692"/>
    </source>
</evidence>